<dbReference type="Proteomes" id="UP001595868">
    <property type="component" value="Unassembled WGS sequence"/>
</dbReference>
<feature type="transmembrane region" description="Helical" evidence="1">
    <location>
        <begin position="202"/>
        <end position="221"/>
    </location>
</feature>
<comment type="caution">
    <text evidence="2">The sequence shown here is derived from an EMBL/GenBank/DDBJ whole genome shotgun (WGS) entry which is preliminary data.</text>
</comment>
<keyword evidence="1" id="KW-0472">Membrane</keyword>
<dbReference type="RefSeq" id="WP_377545936.1">
    <property type="nucleotide sequence ID" value="NZ_JBHSBN010000008.1"/>
</dbReference>
<feature type="transmembrane region" description="Helical" evidence="1">
    <location>
        <begin position="260"/>
        <end position="276"/>
    </location>
</feature>
<dbReference type="InterPro" id="IPR037185">
    <property type="entry name" value="EmrE-like"/>
</dbReference>
<keyword evidence="1" id="KW-1133">Transmembrane helix</keyword>
<name>A0ABV8KM17_9ACTN</name>
<keyword evidence="3" id="KW-1185">Reference proteome</keyword>
<feature type="transmembrane region" description="Helical" evidence="1">
    <location>
        <begin position="139"/>
        <end position="155"/>
    </location>
</feature>
<accession>A0ABV8KM17</accession>
<feature type="transmembrane region" description="Helical" evidence="1">
    <location>
        <begin position="115"/>
        <end position="133"/>
    </location>
</feature>
<feature type="transmembrane region" description="Helical" evidence="1">
    <location>
        <begin position="90"/>
        <end position="108"/>
    </location>
</feature>
<evidence type="ECO:0000313" key="3">
    <source>
        <dbReference type="Proteomes" id="UP001595868"/>
    </source>
</evidence>
<feature type="transmembrane region" description="Helical" evidence="1">
    <location>
        <begin position="233"/>
        <end position="254"/>
    </location>
</feature>
<sequence length="299" mass="31595">MVAPACIAVSAVFHYLGPAFAVLLFARLDVFGVAWLRIASAALVFAVWRRPWRLWRRLTTRQRRVLLALGVVLAAMNTTFYLAIARLPLATVGSIEFLGVVVLAAAGVRSLRNTLAVGLAVAGVVTLTDIRLAGTPLGFGFAFVNCALFMLYLILGHRVANTAPRDGSRWEGVDQLGAAMLIAAVVTTPLCLSGAAPAFRHPGWLMAGVAVGVCSSVIPYVTDQLAMARLRRATFALMLSILPASATVIGLLVLAQPPTVPDLLGVALVTMAVAIHQRPSMVTDRKESECATSGSARPA</sequence>
<reference evidence="3" key="1">
    <citation type="journal article" date="2019" name="Int. J. Syst. Evol. Microbiol.">
        <title>The Global Catalogue of Microorganisms (GCM) 10K type strain sequencing project: providing services to taxonomists for standard genome sequencing and annotation.</title>
        <authorList>
            <consortium name="The Broad Institute Genomics Platform"/>
            <consortium name="The Broad Institute Genome Sequencing Center for Infectious Disease"/>
            <person name="Wu L."/>
            <person name="Ma J."/>
        </authorList>
    </citation>
    <scope>NUCLEOTIDE SEQUENCE [LARGE SCALE GENOMIC DNA]</scope>
    <source>
        <strain evidence="3">2902at01</strain>
    </source>
</reference>
<evidence type="ECO:0000256" key="1">
    <source>
        <dbReference type="SAM" id="Phobius"/>
    </source>
</evidence>
<organism evidence="2 3">
    <name type="scientific">Micromonospora zhanjiangensis</name>
    <dbReference type="NCBI Taxonomy" id="1522057"/>
    <lineage>
        <taxon>Bacteria</taxon>
        <taxon>Bacillati</taxon>
        <taxon>Actinomycetota</taxon>
        <taxon>Actinomycetes</taxon>
        <taxon>Micromonosporales</taxon>
        <taxon>Micromonosporaceae</taxon>
        <taxon>Micromonospora</taxon>
    </lineage>
</organism>
<evidence type="ECO:0000313" key="2">
    <source>
        <dbReference type="EMBL" id="MFC4107140.1"/>
    </source>
</evidence>
<dbReference type="EMBL" id="JBHSBN010000008">
    <property type="protein sequence ID" value="MFC4107140.1"/>
    <property type="molecule type" value="Genomic_DNA"/>
</dbReference>
<feature type="transmembrane region" description="Helical" evidence="1">
    <location>
        <begin position="64"/>
        <end position="84"/>
    </location>
</feature>
<proteinExistence type="predicted"/>
<dbReference type="SUPFAM" id="SSF103481">
    <property type="entry name" value="Multidrug resistance efflux transporter EmrE"/>
    <property type="match status" value="2"/>
</dbReference>
<keyword evidence="1" id="KW-0812">Transmembrane</keyword>
<protein>
    <submittedName>
        <fullName evidence="2">DMT family transporter</fullName>
    </submittedName>
</protein>
<feature type="transmembrane region" description="Helical" evidence="1">
    <location>
        <begin position="31"/>
        <end position="52"/>
    </location>
</feature>
<feature type="transmembrane region" description="Helical" evidence="1">
    <location>
        <begin position="176"/>
        <end position="196"/>
    </location>
</feature>
<gene>
    <name evidence="2" type="ORF">ACFOX0_14535</name>
</gene>